<dbReference type="SUPFAM" id="SSF46785">
    <property type="entry name" value="Winged helix' DNA-binding domain"/>
    <property type="match status" value="1"/>
</dbReference>
<dbReference type="Proteomes" id="UP000651738">
    <property type="component" value="Unassembled WGS sequence"/>
</dbReference>
<evidence type="ECO:0000256" key="3">
    <source>
        <dbReference type="ARBA" id="ARBA00023125"/>
    </source>
</evidence>
<evidence type="ECO:0000256" key="1">
    <source>
        <dbReference type="ARBA" id="ARBA00009437"/>
    </source>
</evidence>
<dbReference type="PANTHER" id="PTHR30118:SF15">
    <property type="entry name" value="TRANSCRIPTIONAL REGULATORY PROTEIN"/>
    <property type="match status" value="1"/>
</dbReference>
<evidence type="ECO:0000313" key="7">
    <source>
        <dbReference type="Proteomes" id="UP000651738"/>
    </source>
</evidence>
<dbReference type="Pfam" id="PF00126">
    <property type="entry name" value="HTH_1"/>
    <property type="match status" value="1"/>
</dbReference>
<sequence length="309" mass="33926">MSALRRFDLNLLRVFTALMEERHVTRAAERLHLSQPALSHALRRLREALDDPLLVKTEAGMRPTPRAEALLPRVRQALALLETGLAPPTPFDPATSTHHFVIATTDYFEEVLYPAFLAGLRRRAPGITLEIALITDEILRSGLAEGRVDLVVGPEAVSGLPAELLQHSWMTEELVCLAARDNVAVGEALDLEAFVACPQVALADISGLHAGKVDTWLAAQGLSRRVISQNLNYMAAARIVAGSEALMVLPRRMAELFAGLLPVRLVTPPPGLPRLEMQLIHHGLYAKEAPQAWLRRQLLDFAAEAETRP</sequence>
<proteinExistence type="inferred from homology"/>
<evidence type="ECO:0000256" key="4">
    <source>
        <dbReference type="ARBA" id="ARBA00023163"/>
    </source>
</evidence>
<evidence type="ECO:0000256" key="2">
    <source>
        <dbReference type="ARBA" id="ARBA00023015"/>
    </source>
</evidence>
<dbReference type="PRINTS" id="PR00039">
    <property type="entry name" value="HTHLYSR"/>
</dbReference>
<dbReference type="InterPro" id="IPR037402">
    <property type="entry name" value="YidZ_PBP2"/>
</dbReference>
<keyword evidence="3" id="KW-0238">DNA-binding</keyword>
<dbReference type="Pfam" id="PF03466">
    <property type="entry name" value="LysR_substrate"/>
    <property type="match status" value="1"/>
</dbReference>
<dbReference type="PROSITE" id="PS50931">
    <property type="entry name" value="HTH_LYSR"/>
    <property type="match status" value="1"/>
</dbReference>
<name>A0ABD4KY39_9GAMM</name>
<dbReference type="EMBL" id="JAEDAF010000002">
    <property type="protein sequence ID" value="MBH8579229.1"/>
    <property type="molecule type" value="Genomic_DNA"/>
</dbReference>
<comment type="caution">
    <text evidence="6">The sequence shown here is derived from an EMBL/GenBank/DDBJ whole genome shotgun (WGS) entry which is preliminary data.</text>
</comment>
<accession>A0ABD4KY39</accession>
<reference evidence="6 7" key="1">
    <citation type="submission" date="2020-12" db="EMBL/GenBank/DDBJ databases">
        <title>Draft genome sequence of Halomonas pacifica strain CARE-V15.</title>
        <authorList>
            <person name="Vignesh N."/>
            <person name="Thabitha A."/>
            <person name="Saravanan R."/>
            <person name="Manigandan V."/>
        </authorList>
    </citation>
    <scope>NUCLEOTIDE SEQUENCE [LARGE SCALE GENOMIC DNA]</scope>
    <source>
        <strain evidence="6 7">CARE-V15</strain>
    </source>
</reference>
<dbReference type="InterPro" id="IPR050389">
    <property type="entry name" value="LysR-type_TF"/>
</dbReference>
<evidence type="ECO:0000313" key="6">
    <source>
        <dbReference type="EMBL" id="MBH8579229.1"/>
    </source>
</evidence>
<dbReference type="CDD" id="cd08417">
    <property type="entry name" value="PBP2_Nitroaromatics_like"/>
    <property type="match status" value="1"/>
</dbReference>
<protein>
    <submittedName>
        <fullName evidence="6">LysR family transcriptional regulator</fullName>
    </submittedName>
</protein>
<dbReference type="InterPro" id="IPR005119">
    <property type="entry name" value="LysR_subst-bd"/>
</dbReference>
<dbReference type="PANTHER" id="PTHR30118">
    <property type="entry name" value="HTH-TYPE TRANSCRIPTIONAL REGULATOR LEUO-RELATED"/>
    <property type="match status" value="1"/>
</dbReference>
<dbReference type="Gene3D" id="3.40.190.10">
    <property type="entry name" value="Periplasmic binding protein-like II"/>
    <property type="match status" value="2"/>
</dbReference>
<dbReference type="SUPFAM" id="SSF53850">
    <property type="entry name" value="Periplasmic binding protein-like II"/>
    <property type="match status" value="1"/>
</dbReference>
<dbReference type="AlphaFoldDB" id="A0ABD4KY39"/>
<dbReference type="InterPro" id="IPR000847">
    <property type="entry name" value="LysR_HTH_N"/>
</dbReference>
<dbReference type="Gene3D" id="1.10.10.10">
    <property type="entry name" value="Winged helix-like DNA-binding domain superfamily/Winged helix DNA-binding domain"/>
    <property type="match status" value="1"/>
</dbReference>
<organism evidence="6 7">
    <name type="scientific">Bisbaumannia pacifica</name>
    <dbReference type="NCBI Taxonomy" id="77098"/>
    <lineage>
        <taxon>Bacteria</taxon>
        <taxon>Pseudomonadati</taxon>
        <taxon>Pseudomonadota</taxon>
        <taxon>Gammaproteobacteria</taxon>
        <taxon>Oceanospirillales</taxon>
        <taxon>Halomonadaceae</taxon>
        <taxon>Bisbaumannia</taxon>
    </lineage>
</organism>
<dbReference type="GO" id="GO:0003677">
    <property type="term" value="F:DNA binding"/>
    <property type="evidence" value="ECO:0007669"/>
    <property type="project" value="UniProtKB-KW"/>
</dbReference>
<feature type="domain" description="HTH lysR-type" evidence="5">
    <location>
        <begin position="7"/>
        <end position="64"/>
    </location>
</feature>
<gene>
    <name evidence="6" type="ORF">I7V36_03890</name>
</gene>
<evidence type="ECO:0000259" key="5">
    <source>
        <dbReference type="PROSITE" id="PS50931"/>
    </source>
</evidence>
<dbReference type="InterPro" id="IPR036388">
    <property type="entry name" value="WH-like_DNA-bd_sf"/>
</dbReference>
<dbReference type="RefSeq" id="WP_198057076.1">
    <property type="nucleotide sequence ID" value="NZ_JAEDAF010000002.1"/>
</dbReference>
<keyword evidence="4" id="KW-0804">Transcription</keyword>
<dbReference type="InterPro" id="IPR036390">
    <property type="entry name" value="WH_DNA-bd_sf"/>
</dbReference>
<comment type="similarity">
    <text evidence="1">Belongs to the LysR transcriptional regulatory family.</text>
</comment>
<keyword evidence="2" id="KW-0805">Transcription regulation</keyword>